<keyword evidence="7" id="KW-0449">Lipoprotein</keyword>
<dbReference type="AlphaFoldDB" id="A0A9D2E988"/>
<comment type="subcellular location">
    <subcellularLocation>
        <location evidence="1">Cell outer membrane</location>
    </subcellularLocation>
</comment>
<protein>
    <submittedName>
        <fullName evidence="8">FimB/Mfa2 family fimbrial subunit</fullName>
    </submittedName>
</protein>
<dbReference type="EMBL" id="DXBX01000066">
    <property type="protein sequence ID" value="HIZ33553.1"/>
    <property type="molecule type" value="Genomic_DNA"/>
</dbReference>
<dbReference type="PROSITE" id="PS51257">
    <property type="entry name" value="PROKAR_LIPOPROTEIN"/>
    <property type="match status" value="1"/>
</dbReference>
<evidence type="ECO:0000256" key="1">
    <source>
        <dbReference type="ARBA" id="ARBA00004442"/>
    </source>
</evidence>
<accession>A0A9D2E988</accession>
<dbReference type="Proteomes" id="UP000824028">
    <property type="component" value="Unassembled WGS sequence"/>
</dbReference>
<keyword evidence="5" id="KW-0564">Palmitate</keyword>
<keyword evidence="4" id="KW-0472">Membrane</keyword>
<evidence type="ECO:0000256" key="4">
    <source>
        <dbReference type="ARBA" id="ARBA00023136"/>
    </source>
</evidence>
<reference evidence="8" key="2">
    <citation type="submission" date="2021-04" db="EMBL/GenBank/DDBJ databases">
        <authorList>
            <person name="Gilroy R."/>
        </authorList>
    </citation>
    <scope>NUCLEOTIDE SEQUENCE</scope>
    <source>
        <strain evidence="8">ChiHjej9B8-1298</strain>
    </source>
</reference>
<keyword evidence="6" id="KW-0998">Cell outer membrane</keyword>
<sequence length="319" mass="35840">MKKHAIFFLVMIACLFTGCIMEDQSDCRRSFTLLFRYNGDGTTDIFPEKVAKVNLYVYNTDNRALIRSYELDQADLQTLQGIRLDDLEPGTYEAVCWGNAYESSGTVVEEHRDQALMAAPEWHAGQDVDTNDELYHAVKTFTITNAYVDQQELCLFNCAHIDLTVRLEGFGQEVVVPAGTRAEGDCPVGLRLENMPGHYDFGMTVLDEETTYRPALAVAADDETAYVSASHTLRFTDDCAATLHLTNPETDETFYTLSISQFLADNNLSVEDHQEVAVDILLRLNTDGISVTVVPFEDEDVQPGLDERTIRREEVNGYE</sequence>
<comment type="caution">
    <text evidence="8">The sequence shown here is derived from an EMBL/GenBank/DDBJ whole genome shotgun (WGS) entry which is preliminary data.</text>
</comment>
<reference evidence="8" key="1">
    <citation type="journal article" date="2021" name="PeerJ">
        <title>Extensive microbial diversity within the chicken gut microbiome revealed by metagenomics and culture.</title>
        <authorList>
            <person name="Gilroy R."/>
            <person name="Ravi A."/>
            <person name="Getino M."/>
            <person name="Pursley I."/>
            <person name="Horton D.L."/>
            <person name="Alikhan N.F."/>
            <person name="Baker D."/>
            <person name="Gharbi K."/>
            <person name="Hall N."/>
            <person name="Watson M."/>
            <person name="Adriaenssens E.M."/>
            <person name="Foster-Nyarko E."/>
            <person name="Jarju S."/>
            <person name="Secka A."/>
            <person name="Antonio M."/>
            <person name="Oren A."/>
            <person name="Chaudhuri R.R."/>
            <person name="La Ragione R."/>
            <person name="Hildebrand F."/>
            <person name="Pallen M.J."/>
        </authorList>
    </citation>
    <scope>NUCLEOTIDE SEQUENCE</scope>
    <source>
        <strain evidence="8">ChiHjej9B8-1298</strain>
    </source>
</reference>
<proteinExistence type="inferred from homology"/>
<dbReference type="GO" id="GO:0009279">
    <property type="term" value="C:cell outer membrane"/>
    <property type="evidence" value="ECO:0007669"/>
    <property type="project" value="UniProtKB-SubCell"/>
</dbReference>
<evidence type="ECO:0000256" key="2">
    <source>
        <dbReference type="ARBA" id="ARBA00007248"/>
    </source>
</evidence>
<comment type="similarity">
    <text evidence="2">Belongs to the bacteroidetes fimbrillin superfamily. FimB/Mfa2 family.</text>
</comment>
<dbReference type="InterPro" id="IPR014941">
    <property type="entry name" value="FimB/Mfa2/Mfa3"/>
</dbReference>
<name>A0A9D2E988_9BACE</name>
<evidence type="ECO:0000256" key="3">
    <source>
        <dbReference type="ARBA" id="ARBA00022729"/>
    </source>
</evidence>
<evidence type="ECO:0000256" key="5">
    <source>
        <dbReference type="ARBA" id="ARBA00023139"/>
    </source>
</evidence>
<evidence type="ECO:0000256" key="6">
    <source>
        <dbReference type="ARBA" id="ARBA00023237"/>
    </source>
</evidence>
<dbReference type="Pfam" id="PF08842">
    <property type="entry name" value="Mfa2"/>
    <property type="match status" value="1"/>
</dbReference>
<gene>
    <name evidence="8" type="ORF">H9814_08470</name>
</gene>
<evidence type="ECO:0000256" key="7">
    <source>
        <dbReference type="ARBA" id="ARBA00023288"/>
    </source>
</evidence>
<dbReference type="Gene3D" id="2.60.40.2100">
    <property type="match status" value="1"/>
</dbReference>
<evidence type="ECO:0000313" key="8">
    <source>
        <dbReference type="EMBL" id="HIZ33553.1"/>
    </source>
</evidence>
<keyword evidence="3" id="KW-0732">Signal</keyword>
<organism evidence="8 9">
    <name type="scientific">Candidatus Bacteroides merdigallinarum</name>
    <dbReference type="NCBI Taxonomy" id="2838473"/>
    <lineage>
        <taxon>Bacteria</taxon>
        <taxon>Pseudomonadati</taxon>
        <taxon>Bacteroidota</taxon>
        <taxon>Bacteroidia</taxon>
        <taxon>Bacteroidales</taxon>
        <taxon>Bacteroidaceae</taxon>
        <taxon>Bacteroides</taxon>
    </lineage>
</organism>
<evidence type="ECO:0000313" key="9">
    <source>
        <dbReference type="Proteomes" id="UP000824028"/>
    </source>
</evidence>